<feature type="signal peptide" evidence="1">
    <location>
        <begin position="1"/>
        <end position="26"/>
    </location>
</feature>
<dbReference type="InterPro" id="IPR006311">
    <property type="entry name" value="TAT_signal"/>
</dbReference>
<dbReference type="AlphaFoldDB" id="A0A918ED06"/>
<dbReference type="InterPro" id="IPR008274">
    <property type="entry name" value="AldOxase/xan_DH_MoCoBD1"/>
</dbReference>
<evidence type="ECO:0000256" key="1">
    <source>
        <dbReference type="SAM" id="SignalP"/>
    </source>
</evidence>
<proteinExistence type="predicted"/>
<dbReference type="GO" id="GO:0016491">
    <property type="term" value="F:oxidoreductase activity"/>
    <property type="evidence" value="ECO:0007669"/>
    <property type="project" value="InterPro"/>
</dbReference>
<dbReference type="RefSeq" id="WP_189223520.1">
    <property type="nucleotide sequence ID" value="NZ_BMRG01000004.1"/>
</dbReference>
<dbReference type="InterPro" id="IPR000674">
    <property type="entry name" value="Ald_Oxase/Xan_DH_a/b"/>
</dbReference>
<dbReference type="SUPFAM" id="SSF56003">
    <property type="entry name" value="Molybdenum cofactor-binding domain"/>
    <property type="match status" value="2"/>
</dbReference>
<accession>A0A918ED06</accession>
<feature type="chain" id="PRO_5037369211" evidence="1">
    <location>
        <begin position="27"/>
        <end position="679"/>
    </location>
</feature>
<dbReference type="Gene3D" id="3.90.1170.50">
    <property type="entry name" value="Aldehyde oxidase/xanthine dehydrogenase, a/b hammerhead"/>
    <property type="match status" value="1"/>
</dbReference>
<gene>
    <name evidence="3" type="ORF">GCM10010185_26470</name>
</gene>
<comment type="caution">
    <text evidence="3">The sequence shown here is derived from an EMBL/GenBank/DDBJ whole genome shotgun (WGS) entry which is preliminary data.</text>
</comment>
<keyword evidence="1" id="KW-0732">Signal</keyword>
<evidence type="ECO:0000259" key="2">
    <source>
        <dbReference type="SMART" id="SM01008"/>
    </source>
</evidence>
<dbReference type="PROSITE" id="PS51318">
    <property type="entry name" value="TAT"/>
    <property type="match status" value="1"/>
</dbReference>
<evidence type="ECO:0000313" key="3">
    <source>
        <dbReference type="EMBL" id="GGP53057.1"/>
    </source>
</evidence>
<feature type="domain" description="Aldehyde oxidase/xanthine dehydrogenase a/b hammerhead" evidence="2">
    <location>
        <begin position="192"/>
        <end position="276"/>
    </location>
</feature>
<dbReference type="Pfam" id="PF20256">
    <property type="entry name" value="MoCoBD_2"/>
    <property type="match status" value="2"/>
</dbReference>
<dbReference type="PIRSF" id="PIRSF036389">
    <property type="entry name" value="IOR_B"/>
    <property type="match status" value="1"/>
</dbReference>
<dbReference type="PANTHER" id="PTHR47495">
    <property type="entry name" value="ALDEHYDE DEHYDROGENASE"/>
    <property type="match status" value="1"/>
</dbReference>
<protein>
    <submittedName>
        <fullName evidence="3">Isoquinoline 1-oxidoreductase subunit beta</fullName>
    </submittedName>
</protein>
<name>A0A918ED06_9PSEU</name>
<organism evidence="3 4">
    <name type="scientific">Saccharothrix coeruleofusca</name>
    <dbReference type="NCBI Taxonomy" id="33919"/>
    <lineage>
        <taxon>Bacteria</taxon>
        <taxon>Bacillati</taxon>
        <taxon>Actinomycetota</taxon>
        <taxon>Actinomycetes</taxon>
        <taxon>Pseudonocardiales</taxon>
        <taxon>Pseudonocardiaceae</taxon>
        <taxon>Saccharothrix</taxon>
    </lineage>
</organism>
<sequence length="679" mass="72016">MIGRRGFLAAAGLGALSVALPVPALASPTGLTPNVFVSVDRQGRVTATIPRPDSGQGVRTVVTMLIAEELAVPLHSVRVEQAPGDTARYGIQTVGGSTSVPQLADPMRRAAATARCLLLTAAAQRWRVPVDECTARDGVVHHRRKGKLPYSALVDDAAALDPTTVPVTLTPEDQWRVLGRHAHRVDARDIVTGRARYGIDTAPPGTLVAVVARPPWIGARLDTVDDTAARALPDVVDVLRLDPDTGSQGGVAVIARSTAAALAARAALKCTWTGGTPTADSRAWLTDLTAALPPAPTAPSPVALRATYSLPLLAHAPMEPMNATVHVRPDGATAWVPTQDPGNLRVTLARFLGVPTDTVRVEPTLTGGAFGRRFDFDYIAEAALCSRHTGAPVRVLWTRDDDTRHDSYRPMSVHRLQATTDATGLPTWRSHDIATWPLTVLPLPTDPSLVLVNGDHFSYSVPGTPTVVIKPAPLRTGFWRSVYAGHLAYAEEVFLSALATLGGWDQVELRKRLLTQQPRLLRVLDTAGEHHRRPRHGHTLGVACHAEYGSAIAVIAEVDARADQPRVRRVTAAVDVGRALHPSGLRAQVEGCVMDAVSTVLGAQITVREGRVVESSFRDYTWARIDRAPDIDVLIVPSDAPLGGAGELAFPPAAAAIAAAIADATGRPVTGMPSHSPVG</sequence>
<dbReference type="PANTHER" id="PTHR47495:SF1">
    <property type="entry name" value="BLL3820 PROTEIN"/>
    <property type="match status" value="1"/>
</dbReference>
<dbReference type="Pfam" id="PF02738">
    <property type="entry name" value="MoCoBD_1"/>
    <property type="match status" value="1"/>
</dbReference>
<reference evidence="3" key="2">
    <citation type="submission" date="2020-09" db="EMBL/GenBank/DDBJ databases">
        <authorList>
            <person name="Sun Q."/>
            <person name="Ohkuma M."/>
        </authorList>
    </citation>
    <scope>NUCLEOTIDE SEQUENCE</scope>
    <source>
        <strain evidence="3">JCM 3313</strain>
    </source>
</reference>
<dbReference type="Gene3D" id="3.30.365.10">
    <property type="entry name" value="Aldehyde oxidase/xanthine dehydrogenase, molybdopterin binding domain"/>
    <property type="match status" value="4"/>
</dbReference>
<dbReference type="InterPro" id="IPR037165">
    <property type="entry name" value="AldOxase/xan_DH_Mopterin-bd_sf"/>
</dbReference>
<dbReference type="InterPro" id="IPR046867">
    <property type="entry name" value="AldOxase/xan_DH_MoCoBD2"/>
</dbReference>
<dbReference type="Proteomes" id="UP000639606">
    <property type="component" value="Unassembled WGS sequence"/>
</dbReference>
<keyword evidence="4" id="KW-1185">Reference proteome</keyword>
<dbReference type="InterPro" id="IPR052516">
    <property type="entry name" value="N-heterocyclic_Hydroxylase"/>
</dbReference>
<dbReference type="SMART" id="SM01008">
    <property type="entry name" value="Ald_Xan_dh_C"/>
    <property type="match status" value="1"/>
</dbReference>
<reference evidence="3" key="1">
    <citation type="journal article" date="2014" name="Int. J. Syst. Evol. Microbiol.">
        <title>Complete genome sequence of Corynebacterium casei LMG S-19264T (=DSM 44701T), isolated from a smear-ripened cheese.</title>
        <authorList>
            <consortium name="US DOE Joint Genome Institute (JGI-PGF)"/>
            <person name="Walter F."/>
            <person name="Albersmeier A."/>
            <person name="Kalinowski J."/>
            <person name="Ruckert C."/>
        </authorList>
    </citation>
    <scope>NUCLEOTIDE SEQUENCE</scope>
    <source>
        <strain evidence="3">JCM 3313</strain>
    </source>
</reference>
<dbReference type="InterPro" id="IPR012368">
    <property type="entry name" value="OxRdtase_Mopterin-bd_su_IorB"/>
</dbReference>
<dbReference type="EMBL" id="BMRG01000004">
    <property type="protein sequence ID" value="GGP53057.1"/>
    <property type="molecule type" value="Genomic_DNA"/>
</dbReference>
<evidence type="ECO:0000313" key="4">
    <source>
        <dbReference type="Proteomes" id="UP000639606"/>
    </source>
</evidence>